<accession>A0A0K2SKN3</accession>
<reference evidence="2" key="1">
    <citation type="submission" date="2015-07" db="EMBL/GenBank/DDBJ databases">
        <title>Complete genome sequence and phylogenetic analysis of Limnochorda pilosa.</title>
        <authorList>
            <person name="Watanabe M."/>
            <person name="Kojima H."/>
            <person name="Fukui M."/>
        </authorList>
    </citation>
    <scope>NUCLEOTIDE SEQUENCE [LARGE SCALE GENOMIC DNA]</scope>
    <source>
        <strain evidence="2">HC45</strain>
    </source>
</reference>
<dbReference type="OrthoDB" id="9804920at2"/>
<protein>
    <submittedName>
        <fullName evidence="1">Dipeptidase</fullName>
    </submittedName>
</protein>
<dbReference type="PANTHER" id="PTHR10443:SF12">
    <property type="entry name" value="DIPEPTIDASE"/>
    <property type="match status" value="1"/>
</dbReference>
<gene>
    <name evidence="1" type="ORF">LIP_1801</name>
</gene>
<dbReference type="RefSeq" id="WP_068136797.1">
    <property type="nucleotide sequence ID" value="NZ_AP014924.1"/>
</dbReference>
<dbReference type="GO" id="GO:0006508">
    <property type="term" value="P:proteolysis"/>
    <property type="evidence" value="ECO:0007669"/>
    <property type="project" value="InterPro"/>
</dbReference>
<dbReference type="KEGG" id="lpil:LIP_1801"/>
<dbReference type="GO" id="GO:0070573">
    <property type="term" value="F:metallodipeptidase activity"/>
    <property type="evidence" value="ECO:0007669"/>
    <property type="project" value="InterPro"/>
</dbReference>
<name>A0A0K2SKN3_LIMPI</name>
<dbReference type="InterPro" id="IPR008257">
    <property type="entry name" value="Pept_M19"/>
</dbReference>
<dbReference type="STRING" id="1555112.LIP_1801"/>
<keyword evidence="2" id="KW-1185">Reference proteome</keyword>
<dbReference type="Proteomes" id="UP000065807">
    <property type="component" value="Chromosome"/>
</dbReference>
<dbReference type="Gene3D" id="3.20.20.140">
    <property type="entry name" value="Metal-dependent hydrolases"/>
    <property type="match status" value="1"/>
</dbReference>
<reference evidence="2" key="2">
    <citation type="journal article" date="2016" name="Int. J. Syst. Evol. Microbiol.">
        <title>Complete genome sequence and cell structure of Limnochorda pilosa, a Gram-negative spore-former within the phylum Firmicutes.</title>
        <authorList>
            <person name="Watanabe M."/>
            <person name="Kojima H."/>
            <person name="Fukui M."/>
        </authorList>
    </citation>
    <scope>NUCLEOTIDE SEQUENCE [LARGE SCALE GENOMIC DNA]</scope>
    <source>
        <strain evidence="2">HC45</strain>
    </source>
</reference>
<dbReference type="InterPro" id="IPR032466">
    <property type="entry name" value="Metal_Hydrolase"/>
</dbReference>
<evidence type="ECO:0000313" key="1">
    <source>
        <dbReference type="EMBL" id="BAS27645.1"/>
    </source>
</evidence>
<dbReference type="EMBL" id="AP014924">
    <property type="protein sequence ID" value="BAS27645.1"/>
    <property type="molecule type" value="Genomic_DNA"/>
</dbReference>
<dbReference type="AlphaFoldDB" id="A0A0K2SKN3"/>
<dbReference type="PANTHER" id="PTHR10443">
    <property type="entry name" value="MICROSOMAL DIPEPTIDASE"/>
    <property type="match status" value="1"/>
</dbReference>
<dbReference type="Pfam" id="PF01244">
    <property type="entry name" value="Peptidase_M19"/>
    <property type="match status" value="1"/>
</dbReference>
<sequence length="337" mass="35852">MTGTGTPAAEAAGLAARLHREAFIADAHTDALLAAIEGRDLLERGSEGHVDLPRLLEAGVTLQVFALWAPDRGGPAGYLPHALRQVAHFWRTVEGSKGRLRPVLSRRDLDALQPAQGVVGGLLSIEGGEILQGQLEMLEVLHRLGVRALGLTWNNRNALADGCRDAESGGGLTRFGRAVVAACGKLGVTLDVSHLSERGFWDLLELSEGPVIASHSNAQAVHDHPRNLTDGQLVALAQRGGVVGLNFHPGFLTDSERCTSSDLIRHALHIADVAGPEHLGLGSDFDGISRTPEDLPDVTALPRLTEALLAAGFTEDQLRGILGGNFRRVFQTTLPQE</sequence>
<organism evidence="1 2">
    <name type="scientific">Limnochorda pilosa</name>
    <dbReference type="NCBI Taxonomy" id="1555112"/>
    <lineage>
        <taxon>Bacteria</taxon>
        <taxon>Bacillati</taxon>
        <taxon>Bacillota</taxon>
        <taxon>Limnochordia</taxon>
        <taxon>Limnochordales</taxon>
        <taxon>Limnochordaceae</taxon>
        <taxon>Limnochorda</taxon>
    </lineage>
</organism>
<dbReference type="CDD" id="cd01301">
    <property type="entry name" value="rDP_like"/>
    <property type="match status" value="1"/>
</dbReference>
<dbReference type="PROSITE" id="PS51365">
    <property type="entry name" value="RENAL_DIPEPTIDASE_2"/>
    <property type="match status" value="1"/>
</dbReference>
<evidence type="ECO:0000313" key="2">
    <source>
        <dbReference type="Proteomes" id="UP000065807"/>
    </source>
</evidence>
<dbReference type="SUPFAM" id="SSF51556">
    <property type="entry name" value="Metallo-dependent hydrolases"/>
    <property type="match status" value="1"/>
</dbReference>
<proteinExistence type="predicted"/>